<proteinExistence type="predicted"/>
<dbReference type="Gene3D" id="3.40.710.10">
    <property type="entry name" value="DD-peptidase/beta-lactamase superfamily"/>
    <property type="match status" value="1"/>
</dbReference>
<keyword evidence="2" id="KW-0378">Hydrolase</keyword>
<dbReference type="InterPro" id="IPR012338">
    <property type="entry name" value="Beta-lactam/transpept-like"/>
</dbReference>
<comment type="caution">
    <text evidence="2">The sequence shown here is derived from an EMBL/GenBank/DDBJ whole genome shotgun (WGS) entry which is preliminary data.</text>
</comment>
<dbReference type="AlphaFoldDB" id="A0A3N6PE20"/>
<feature type="domain" description="Beta-lactamase-related" evidence="1">
    <location>
        <begin position="50"/>
        <end position="437"/>
    </location>
</feature>
<evidence type="ECO:0000313" key="2">
    <source>
        <dbReference type="EMBL" id="RQH29244.1"/>
    </source>
</evidence>
<dbReference type="RefSeq" id="WP_124147308.1">
    <property type="nucleotide sequence ID" value="NZ_RCBY01000195.1"/>
</dbReference>
<gene>
    <name evidence="2" type="ORF">D5R40_24830</name>
</gene>
<dbReference type="InterPro" id="IPR050789">
    <property type="entry name" value="Diverse_Enzym_Activities"/>
</dbReference>
<dbReference type="Proteomes" id="UP000269154">
    <property type="component" value="Unassembled WGS sequence"/>
</dbReference>
<evidence type="ECO:0000313" key="3">
    <source>
        <dbReference type="Proteomes" id="UP000269154"/>
    </source>
</evidence>
<accession>A0A3N6PE20</accession>
<sequence>MNKLKIFLLIVIISALINLPLVVKVQGFTTVDNPELVGLSAVKLNALTEDIQNFVDTGKIAGAVGLIVKDGKIAYRQTFGFSNLEKKIPMVENNIFRMASQTKIVTGFATYLLAEDGSIKLTDPVSKYIPSFANMEVLVRGNSGSGNDYTTTPAKNQITIEQLLNHTSGISYNFQNQPILFPLLQAANISDGLSTTSGTIGEMVNRLSKVPLAFEPGTDYLYGLNSDVLGYLIEVVSQKPFDQFLAERIFTPLEMDDTGFFVTKNKLNRLAVTYTPNANGNLESIGEKTRELKPGLFIDEAYPYLTGDTYFSGGAGLVSTPNDFARFLQMLLNGGNLKSKDGQQMVKIANQETIETFLSIRPADRFKDRPISVGYKYTNGFEVKDNPELSTTLSSVGSFRGGGLFGTNYFADPEKEMIGIIMSQVYPSIWELADTFETRAYQAEVIKEKMNK</sequence>
<evidence type="ECO:0000259" key="1">
    <source>
        <dbReference type="Pfam" id="PF00144"/>
    </source>
</evidence>
<keyword evidence="3" id="KW-1185">Reference proteome</keyword>
<dbReference type="SUPFAM" id="SSF56601">
    <property type="entry name" value="beta-lactamase/transpeptidase-like"/>
    <property type="match status" value="1"/>
</dbReference>
<dbReference type="Pfam" id="PF00144">
    <property type="entry name" value="Beta-lactamase"/>
    <property type="match status" value="1"/>
</dbReference>
<organism evidence="2 3">
    <name type="scientific">Okeania hirsuta</name>
    <dbReference type="NCBI Taxonomy" id="1458930"/>
    <lineage>
        <taxon>Bacteria</taxon>
        <taxon>Bacillati</taxon>
        <taxon>Cyanobacteriota</taxon>
        <taxon>Cyanophyceae</taxon>
        <taxon>Oscillatoriophycideae</taxon>
        <taxon>Oscillatoriales</taxon>
        <taxon>Microcoleaceae</taxon>
        <taxon>Okeania</taxon>
    </lineage>
</organism>
<dbReference type="EMBL" id="RCBY01000195">
    <property type="protein sequence ID" value="RQH29244.1"/>
    <property type="molecule type" value="Genomic_DNA"/>
</dbReference>
<dbReference type="PANTHER" id="PTHR43283">
    <property type="entry name" value="BETA-LACTAMASE-RELATED"/>
    <property type="match status" value="1"/>
</dbReference>
<name>A0A3N6PE20_9CYAN</name>
<dbReference type="InterPro" id="IPR001466">
    <property type="entry name" value="Beta-lactam-related"/>
</dbReference>
<dbReference type="OrthoDB" id="446699at2"/>
<reference evidence="2 3" key="1">
    <citation type="journal article" date="2018" name="ACS Chem. Biol.">
        <title>Ketoreductase domain dysfunction expands chemodiversity: malyngamide biosynthesis in the cyanobacterium Okeania hirsuta.</title>
        <authorList>
            <person name="Moss N.A."/>
            <person name="Leao T."/>
            <person name="Rankin M."/>
            <person name="McCullough T.M."/>
            <person name="Qu P."/>
            <person name="Korobeynikov A."/>
            <person name="Smith J.L."/>
            <person name="Gerwick L."/>
            <person name="Gerwick W.H."/>
        </authorList>
    </citation>
    <scope>NUCLEOTIDE SEQUENCE [LARGE SCALE GENOMIC DNA]</scope>
    <source>
        <strain evidence="2 3">PAB10Feb10-1</strain>
    </source>
</reference>
<dbReference type="PANTHER" id="PTHR43283:SF3">
    <property type="entry name" value="BETA-LACTAMASE FAMILY PROTEIN (AFU_ORTHOLOGUE AFUA_5G07500)"/>
    <property type="match status" value="1"/>
</dbReference>
<dbReference type="GO" id="GO:0016787">
    <property type="term" value="F:hydrolase activity"/>
    <property type="evidence" value="ECO:0007669"/>
    <property type="project" value="UniProtKB-KW"/>
</dbReference>
<protein>
    <submittedName>
        <fullName evidence="2">Class A beta-lactamase-related serine hydrolase</fullName>
    </submittedName>
</protein>